<dbReference type="EMBL" id="QAXS01000032">
    <property type="protein sequence ID" value="PTV94458.1"/>
    <property type="molecule type" value="Genomic_DNA"/>
</dbReference>
<organism evidence="1 2">
    <name type="scientific">Halanaerobium saccharolyticum</name>
    <dbReference type="NCBI Taxonomy" id="43595"/>
    <lineage>
        <taxon>Bacteria</taxon>
        <taxon>Bacillati</taxon>
        <taxon>Bacillota</taxon>
        <taxon>Clostridia</taxon>
        <taxon>Halanaerobiales</taxon>
        <taxon>Halanaerobiaceae</taxon>
        <taxon>Halanaerobium</taxon>
    </lineage>
</organism>
<dbReference type="Proteomes" id="UP000244089">
    <property type="component" value="Unassembled WGS sequence"/>
</dbReference>
<dbReference type="NCBIfam" id="NF040559">
    <property type="entry name" value="CAS_Csx20"/>
    <property type="match status" value="1"/>
</dbReference>
<dbReference type="InterPro" id="IPR049811">
    <property type="entry name" value="MJ1673-like_dom"/>
</dbReference>
<accession>A0A2T5RGY7</accession>
<evidence type="ECO:0000313" key="1">
    <source>
        <dbReference type="EMBL" id="PTV94458.1"/>
    </source>
</evidence>
<name>A0A2T5RGY7_9FIRM</name>
<evidence type="ECO:0000313" key="2">
    <source>
        <dbReference type="Proteomes" id="UP000244089"/>
    </source>
</evidence>
<reference evidence="1 2" key="1">
    <citation type="submission" date="2018-04" db="EMBL/GenBank/DDBJ databases">
        <title>Subsurface microbial communities from deep shales in Ohio and West Virginia, USA.</title>
        <authorList>
            <person name="Wrighton K."/>
        </authorList>
    </citation>
    <scope>NUCLEOTIDE SEQUENCE [LARGE SCALE GENOMIC DNA]</scope>
    <source>
        <strain evidence="1 2">WC1</strain>
    </source>
</reference>
<proteinExistence type="predicted"/>
<comment type="caution">
    <text evidence="1">The sequence shown here is derived from an EMBL/GenBank/DDBJ whole genome shotgun (WGS) entry which is preliminary data.</text>
</comment>
<dbReference type="RefSeq" id="WP_108141798.1">
    <property type="nucleotide sequence ID" value="NZ_QAXS01000032.1"/>
</dbReference>
<protein>
    <submittedName>
        <fullName evidence="1">Uncharacterized protein</fullName>
    </submittedName>
</protein>
<dbReference type="AlphaFoldDB" id="A0A2T5RGY7"/>
<dbReference type="OrthoDB" id="9811802at2"/>
<sequence>MSKLFLLFSHEITDKQKEDAKESLNINQIIKLPETLQQKWSNIPAELESLKEYMLPFKNWLAENVNKDDYILIQGEFGAVYFIVSWAKNNNLNPVYSTTERISKEVNDGERVKSVKIFEHRRFREYKSWND</sequence>
<gene>
    <name evidence="1" type="ORF">C8C76_13232</name>
</gene>